<feature type="transmembrane region" description="Helical" evidence="1">
    <location>
        <begin position="80"/>
        <end position="100"/>
    </location>
</feature>
<accession>A0ABP5SY18</accession>
<gene>
    <name evidence="2" type="ORF">GCM10010170_024760</name>
</gene>
<dbReference type="Proteomes" id="UP001501444">
    <property type="component" value="Unassembled WGS sequence"/>
</dbReference>
<dbReference type="EMBL" id="BAAARV010000021">
    <property type="protein sequence ID" value="GAA2341337.1"/>
    <property type="molecule type" value="Genomic_DNA"/>
</dbReference>
<organism evidence="2 3">
    <name type="scientific">Dactylosporangium salmoneum</name>
    <dbReference type="NCBI Taxonomy" id="53361"/>
    <lineage>
        <taxon>Bacteria</taxon>
        <taxon>Bacillati</taxon>
        <taxon>Actinomycetota</taxon>
        <taxon>Actinomycetes</taxon>
        <taxon>Micromonosporales</taxon>
        <taxon>Micromonosporaceae</taxon>
        <taxon>Dactylosporangium</taxon>
    </lineage>
</organism>
<comment type="caution">
    <text evidence="2">The sequence shown here is derived from an EMBL/GenBank/DDBJ whole genome shotgun (WGS) entry which is preliminary data.</text>
</comment>
<proteinExistence type="predicted"/>
<name>A0ABP5SY18_9ACTN</name>
<feature type="transmembrane region" description="Helical" evidence="1">
    <location>
        <begin position="50"/>
        <end position="68"/>
    </location>
</feature>
<dbReference type="RefSeq" id="WP_344612463.1">
    <property type="nucleotide sequence ID" value="NZ_BAAARV010000021.1"/>
</dbReference>
<reference evidence="3" key="1">
    <citation type="journal article" date="2019" name="Int. J. Syst. Evol. Microbiol.">
        <title>The Global Catalogue of Microorganisms (GCM) 10K type strain sequencing project: providing services to taxonomists for standard genome sequencing and annotation.</title>
        <authorList>
            <consortium name="The Broad Institute Genomics Platform"/>
            <consortium name="The Broad Institute Genome Sequencing Center for Infectious Disease"/>
            <person name="Wu L."/>
            <person name="Ma J."/>
        </authorList>
    </citation>
    <scope>NUCLEOTIDE SEQUENCE [LARGE SCALE GENOMIC DNA]</scope>
    <source>
        <strain evidence="3">JCM 3272</strain>
    </source>
</reference>
<protein>
    <submittedName>
        <fullName evidence="2">Uncharacterized protein</fullName>
    </submittedName>
</protein>
<sequence>MEPETRPDDWRNLRRAPAWLAFVTTGIVLLYGIANLIGTVRDNLFNATHTVFWAIGAVLLVGACATAVNLLRADDPDDQAGLSAGTAVLWALGVFVIMFGENLWGML</sequence>
<evidence type="ECO:0000256" key="1">
    <source>
        <dbReference type="SAM" id="Phobius"/>
    </source>
</evidence>
<keyword evidence="1" id="KW-0812">Transmembrane</keyword>
<keyword evidence="1" id="KW-0472">Membrane</keyword>
<keyword evidence="3" id="KW-1185">Reference proteome</keyword>
<evidence type="ECO:0000313" key="3">
    <source>
        <dbReference type="Proteomes" id="UP001501444"/>
    </source>
</evidence>
<evidence type="ECO:0000313" key="2">
    <source>
        <dbReference type="EMBL" id="GAA2341337.1"/>
    </source>
</evidence>
<keyword evidence="1" id="KW-1133">Transmembrane helix</keyword>
<feature type="transmembrane region" description="Helical" evidence="1">
    <location>
        <begin position="16"/>
        <end position="38"/>
    </location>
</feature>